<evidence type="ECO:0000259" key="2">
    <source>
        <dbReference type="Pfam" id="PF01443"/>
    </source>
</evidence>
<dbReference type="EMBL" id="KX355149">
    <property type="protein sequence ID" value="AOV81687.1"/>
    <property type="molecule type" value="Genomic_RNA"/>
</dbReference>
<dbReference type="Pfam" id="PF01443">
    <property type="entry name" value="Viral_helicase1"/>
    <property type="match status" value="1"/>
</dbReference>
<feature type="non-terminal residue" evidence="3">
    <location>
        <position position="1"/>
    </location>
</feature>
<feature type="domain" description="(+)RNA virus helicase C-terminal" evidence="2">
    <location>
        <begin position="1006"/>
        <end position="1257"/>
    </location>
</feature>
<sequence>SSGWIDDLIYLIGPIIGPDFQGELGPNIGTYKRKHKNSCVYSFGQSTKVATTTWYTSVFAGENELQVNQKTLRVVSRKAFDAMQVVCLTPLFYDKLQVQESEDRMFDIPILQGTSLWATGIPILGLKRVKLNKTLLKRLINKNLNGHVSHDLLMEYGMALSWYSYNKRGVEISNNKVDPLDVKTHVYVSQVLVRRMQARQDAMDYLLAPGISSIAVATVSAMLETGLSAINTTDSKWSDVLRNVLDKLKTPEIKDSTGLSLDNWDSIDIWTLEIKLTMSTSGVGSSCHHHSDCETQNTGFLCLCCKAMTAVDGERCPCCKKYNCLHDCISTHDTGDKTCTHCGKRSEEELCICCSLISKPIIDESDSDDDDEDRTKTKEKHSKYYKTRNAQRPIKEKERKSDKTKSLAGKVIYNGETLSYKQKPKNTVDLGNYEHLHQCVNCGNFYKHSHNFYNVNHLQSIVECPHCTPPAQQSNKGIRKGIKVSKQEAQTFFAVDKRGPETVHTPQSVQPNEGKTHEIQTENEELTEAEKTTKLRNEWTNAMKEYVEFPQGTREPDALDSAWGDIVEKDDNENNSNEFENKGKESSYAVAASKPKQATSVPELNNAVYNTQLHLNVVLILKGDNLMSELANIEQSDESTITFVCLKHPLEPISNFKFLKITEPVGGDCGEACMRHYTPVDFSQTTAKQLTSKTRGYGGADLIKILNAMGKNVAIFEKLGVTFSRVDDSELFCVIVHSNCFEDGQYNEHWLIGEVVREKSQGNDLWACPTATPSQHDQTARTMFGLSYSNCTNEQKLYASYMLSAKGVQFEQDDKKPPVIKDGWFSNAVRNDFEKGYYNFKLPEALMHYAECLVETFDSRAVNEDLNVVWDISETTMLNVEENLAQNFRDICLTLSRTLSDPVKYGRSFRKTVMTSKGKSFIDVSDTKLKNGDIVFINNKGVFDISVVTVNQGKITIKTTKDTLRFVNIVVPKASFMSLIMRMYSVCNSTSNSEKVTNLLKSAMCIKGVGGSGKSTFIANWREENPNLSVAFCACTSGGIKSLREKLPKKEMVFSFEKMTYVKPEVQILVIDEATLLKPWELALVVTNDTQKLMLLGDPLQISTLDLFSSGGERYNYSSIMAAEDLGSKSQEWMTTRRFGNPLVAELKNHRSLSKLETAAKHNTSYEVYWLAKWNASEIQAIASSAQTVLTFYGEHVRALHKILDVISVKTIETVHGYQGLDNDVVMIVQAPLRNADVHLNTAQCISAAGRAKKKLIWLSIGCFDAEVKLHKRLGDMIGSKEIFNDFKAKINVFQDGEEIKEKVTENMTFNEIVKSVANGMLPENFNINDFNSNTFVTLLQHFTSTVTLRSYEVKDNKLSLHAKTVLINGTITCDQDLNITGPIPESRKESFAALVAWSCKFGDGQNLPVPIVLNNIAKWKVRILAFVQKVYQAHGKTLKLKGQLYNYVVTTSNTCCAACTGLLFTRGGERAEIVEDYLTSDSRMIVGGLSEHVADVLNKDEIWDILSPELCDKNLSLAILTERFSTAIKDFKTTKDFDAKLLHYNKYENVWLKTHMQNKYGFDIQISKHDNMFWYPIRFRSNLQWCVEAPLGDRRIISQKTIMKPKMQTLIHESLVQMHLHYKKKGIVYLASKLYINKIGARDETKLPGMVESIAWHRSNKTAAYRNLISRKTKLVIAALRYQREMVYVPSDVFEEIMNLAKDNKRFASNNRSSVGDAALLAADILTLNLVTGGNQLAV</sequence>
<feature type="compositionally biased region" description="Basic residues" evidence="1">
    <location>
        <begin position="377"/>
        <end position="386"/>
    </location>
</feature>
<dbReference type="SUPFAM" id="SSF52540">
    <property type="entry name" value="P-loop containing nucleoside triphosphate hydrolases"/>
    <property type="match status" value="1"/>
</dbReference>
<feature type="region of interest" description="Disordered" evidence="1">
    <location>
        <begin position="365"/>
        <end position="405"/>
    </location>
</feature>
<feature type="non-terminal residue" evidence="3">
    <location>
        <position position="1740"/>
    </location>
</feature>
<reference evidence="3" key="2">
    <citation type="submission" date="2016-05" db="EMBL/GenBank/DDBJ databases">
        <authorList>
            <person name="Lavstsen T."/>
            <person name="Jespersen J.S."/>
        </authorList>
    </citation>
    <scope>NUCLEOTIDE SEQUENCE</scope>
    <source>
        <strain evidence="3">Murdoch-9</strain>
    </source>
</reference>
<dbReference type="Gene3D" id="3.40.50.300">
    <property type="entry name" value="P-loop containing nucleotide triphosphate hydrolases"/>
    <property type="match status" value="2"/>
</dbReference>
<organism evidence="3">
    <name type="scientific">Endornavirus-like virus</name>
    <dbReference type="NCBI Taxonomy" id="1906952"/>
    <lineage>
        <taxon>Viruses</taxon>
        <taxon>Riboviria</taxon>
        <taxon>Orthornavirae</taxon>
        <taxon>Kitrinoviricota</taxon>
        <taxon>Alsuviricetes</taxon>
        <taxon>Martellivirales</taxon>
        <taxon>Endornaviridae</taxon>
    </lineage>
</organism>
<reference evidence="3" key="1">
    <citation type="journal article" date="2016" name="Virology">
        <title>Novel Endorna-like viruses, including three with two open reading frames, challenge the membership criteria and taxonomy of the Endornaviridae.</title>
        <authorList>
            <person name="Ong J.W."/>
            <person name="Li H."/>
            <person name="Sivasithamparam K."/>
            <person name="Dixon K.W."/>
            <person name="Jones M.G."/>
            <person name="Wylie S.J."/>
        </authorList>
    </citation>
    <scope>NUCLEOTIDE SEQUENCE</scope>
    <source>
        <strain evidence="3">Murdoch-9</strain>
    </source>
</reference>
<feature type="region of interest" description="Disordered" evidence="1">
    <location>
        <begin position="568"/>
        <end position="588"/>
    </location>
</feature>
<feature type="compositionally biased region" description="Basic and acidic residues" evidence="1">
    <location>
        <begin position="393"/>
        <end position="405"/>
    </location>
</feature>
<proteinExistence type="predicted"/>
<accession>A0A1D8MBL5</accession>
<name>A0A1D8MBL5_9VIRU</name>
<protein>
    <submittedName>
        <fullName evidence="3">Polyprotein</fullName>
    </submittedName>
</protein>
<dbReference type="InterPro" id="IPR027417">
    <property type="entry name" value="P-loop_NTPase"/>
</dbReference>
<dbReference type="GO" id="GO:0005524">
    <property type="term" value="F:ATP binding"/>
    <property type="evidence" value="ECO:0007669"/>
    <property type="project" value="InterPro"/>
</dbReference>
<evidence type="ECO:0000256" key="1">
    <source>
        <dbReference type="SAM" id="MobiDB-lite"/>
    </source>
</evidence>
<dbReference type="InterPro" id="IPR027351">
    <property type="entry name" value="(+)RNA_virus_helicase_core_dom"/>
</dbReference>
<evidence type="ECO:0000313" key="3">
    <source>
        <dbReference type="EMBL" id="AOV81687.1"/>
    </source>
</evidence>